<dbReference type="Proteomes" id="UP000184731">
    <property type="component" value="Chromosome"/>
</dbReference>
<dbReference type="STRING" id="1915309.AXG55_12365"/>
<proteinExistence type="predicted"/>
<evidence type="ECO:0000256" key="1">
    <source>
        <dbReference type="ARBA" id="ARBA00001478"/>
    </source>
</evidence>
<dbReference type="PANTHER" id="PTHR45825">
    <property type="entry name" value="GRANULE-BOUND STARCH SYNTHASE 1, CHLOROPLASTIC/AMYLOPLASTIC"/>
    <property type="match status" value="1"/>
</dbReference>
<protein>
    <recommendedName>
        <fullName evidence="2">starch synthase</fullName>
        <ecNumber evidence="2">2.4.1.21</ecNumber>
    </recommendedName>
</protein>
<keyword evidence="3" id="KW-0328">Glycosyltransferase</keyword>
<dbReference type="PANTHER" id="PTHR45825:SF11">
    <property type="entry name" value="ALPHA AMYLASE DOMAIN-CONTAINING PROTEIN"/>
    <property type="match status" value="1"/>
</dbReference>
<reference evidence="7" key="1">
    <citation type="submission" date="2016-10" db="EMBL/GenBank/DDBJ databases">
        <title>Silvanigrella aquatica sp. nov., isolated from a freshwater lake located in the Black Forest, Germany, description of Silvanigrellaceae fam. nov., Silvanigrellales ord. nov., reclassification of the order Bdellovibrionales in the class Oligoflexia, reclassification of the families Bacteriovoracaceae and Halobacteriovoraceae in the new order Bacteriovoracales ord. nov., and reclassification of the family Pseudobacteriovoracaceae in the order Oligoflexiales.</title>
        <authorList>
            <person name="Hahn M.W."/>
            <person name="Schmidt J."/>
            <person name="Koll U."/>
            <person name="Rohde M."/>
            <person name="Verbag S."/>
            <person name="Pitt A."/>
            <person name="Nakai R."/>
            <person name="Naganuma T."/>
            <person name="Lang E."/>
        </authorList>
    </citation>
    <scope>NUCLEOTIDE SEQUENCE [LARGE SCALE GENOMIC DNA]</scope>
    <source>
        <strain evidence="7">MWH-Nonnen-W8red</strain>
    </source>
</reference>
<dbReference type="SUPFAM" id="SSF53756">
    <property type="entry name" value="UDP-Glycosyltransferase/glycogen phosphorylase"/>
    <property type="match status" value="1"/>
</dbReference>
<name>A0A1L4D382_9BACT</name>
<dbReference type="Pfam" id="PF00534">
    <property type="entry name" value="Glycos_transf_1"/>
    <property type="match status" value="1"/>
</dbReference>
<dbReference type="Pfam" id="PF08323">
    <property type="entry name" value="Glyco_transf_5"/>
    <property type="match status" value="1"/>
</dbReference>
<sequence length="747" mass="84938">MKKKLSLIFIFLFFYSCSKNEEKKFEDSSNKIDTSFNTECLTKFKSNQPKNDYDKFINFILEKASKNNYYLKNNEVKFENLNDKELVKLYDTMQDCKGKGQNIFSLLNIETKDSIWRRALSNETSLNNFKNSLKKYNEFNFNNENVFFNLVKINPDKENFSNYQIEKIIGSHITKSDLTNTNKLKFKKLNVLQVSIEAHNVIIGGIGTVLNGLIKAQNQHVDPVSGKKDINAIEITPFYDILKRDNSGEYEFVGYVKNFLDNKLYTTTVYKIKTPSEITQYLVQPDPKYNGYDLFYLNEEKNLYGKMLTQKNLEYFSSSVAAIATLYHGKNGGENIDILHSHIYPSGFANVLVKKLYNPLRKKVGLPKIYTAMTVHGATDEKGIYQSNFLNHVGFEKKPSSPEISLHILSLIESDIINAVSKGVINSYISDDPNVSFQMADAYTHLLKINRFVGIANGIDLENFNPIDKKVLGSLHVAADLSDLAAKKWEAKKILYDAGIISSPTKPLFLYVGRFAPEKGMELFSPFVNYIAKHNGQTVIMGKIIDTSLNKFLDNLKNSNIPDLKIYTDVKNDQLKILSSVNASKGNLIRFASDFTFIPSIFETFGIIAVEGLVMGSNLITTNVQGLQDITIPYNPITKNIDTFNSVIFKRDNDISISSANMTAALDIFNQTWNTLTAEKKEEVQKRAIEYAQKFSWTATGGACDQYKTLYIKAMEPLSPDEKKAHDLFKKSYLKYGYQDIERTTSE</sequence>
<dbReference type="KEGG" id="saqi:AXG55_12365"/>
<dbReference type="EC" id="2.4.1.21" evidence="2"/>
<evidence type="ECO:0000256" key="3">
    <source>
        <dbReference type="ARBA" id="ARBA00022676"/>
    </source>
</evidence>
<dbReference type="GO" id="GO:0009011">
    <property type="term" value="F:alpha-1,4-glucan glucosyltransferase (ADP-glucose donor) activity"/>
    <property type="evidence" value="ECO:0007669"/>
    <property type="project" value="UniProtKB-EC"/>
</dbReference>
<keyword evidence="8" id="KW-1185">Reference proteome</keyword>
<gene>
    <name evidence="7" type="ORF">AXG55_12365</name>
</gene>
<dbReference type="PROSITE" id="PS51257">
    <property type="entry name" value="PROKAR_LIPOPROTEIN"/>
    <property type="match status" value="1"/>
</dbReference>
<evidence type="ECO:0000259" key="5">
    <source>
        <dbReference type="Pfam" id="PF00534"/>
    </source>
</evidence>
<evidence type="ECO:0000256" key="2">
    <source>
        <dbReference type="ARBA" id="ARBA00012588"/>
    </source>
</evidence>
<evidence type="ECO:0000256" key="4">
    <source>
        <dbReference type="ARBA" id="ARBA00022679"/>
    </source>
</evidence>
<feature type="domain" description="Starch synthase catalytic" evidence="6">
    <location>
        <begin position="190"/>
        <end position="424"/>
    </location>
</feature>
<dbReference type="RefSeq" id="WP_148698408.1">
    <property type="nucleotide sequence ID" value="NZ_CP017834.1"/>
</dbReference>
<dbReference type="AlphaFoldDB" id="A0A1L4D382"/>
<dbReference type="Gene3D" id="3.40.50.2000">
    <property type="entry name" value="Glycogen Phosphorylase B"/>
    <property type="match status" value="2"/>
</dbReference>
<dbReference type="EMBL" id="CP017834">
    <property type="protein sequence ID" value="APJ04654.1"/>
    <property type="molecule type" value="Genomic_DNA"/>
</dbReference>
<dbReference type="InterPro" id="IPR013534">
    <property type="entry name" value="Starch_synth_cat_dom"/>
</dbReference>
<organism evidence="7 8">
    <name type="scientific">Silvanigrella aquatica</name>
    <dbReference type="NCBI Taxonomy" id="1915309"/>
    <lineage>
        <taxon>Bacteria</taxon>
        <taxon>Pseudomonadati</taxon>
        <taxon>Bdellovibrionota</taxon>
        <taxon>Oligoflexia</taxon>
        <taxon>Silvanigrellales</taxon>
        <taxon>Silvanigrellaceae</taxon>
        <taxon>Silvanigrella</taxon>
    </lineage>
</organism>
<dbReference type="InterPro" id="IPR001296">
    <property type="entry name" value="Glyco_trans_1"/>
</dbReference>
<accession>A0A1L4D382</accession>
<comment type="catalytic activity">
    <reaction evidence="1">
        <text>[(1-&gt;4)-alpha-D-glucosyl](n) + ADP-alpha-D-glucose = [(1-&gt;4)-alpha-D-glucosyl](n+1) + ADP + H(+)</text>
        <dbReference type="Rhea" id="RHEA:18189"/>
        <dbReference type="Rhea" id="RHEA-COMP:9584"/>
        <dbReference type="Rhea" id="RHEA-COMP:9587"/>
        <dbReference type="ChEBI" id="CHEBI:15378"/>
        <dbReference type="ChEBI" id="CHEBI:15444"/>
        <dbReference type="ChEBI" id="CHEBI:57498"/>
        <dbReference type="ChEBI" id="CHEBI:456216"/>
        <dbReference type="EC" id="2.4.1.21"/>
    </reaction>
</comment>
<dbReference type="OrthoDB" id="9808590at2"/>
<evidence type="ECO:0000313" key="7">
    <source>
        <dbReference type="EMBL" id="APJ04654.1"/>
    </source>
</evidence>
<evidence type="ECO:0000259" key="6">
    <source>
        <dbReference type="Pfam" id="PF08323"/>
    </source>
</evidence>
<keyword evidence="4" id="KW-0808">Transferase</keyword>
<feature type="domain" description="Glycosyl transferase family 1" evidence="5">
    <location>
        <begin position="504"/>
        <end position="635"/>
    </location>
</feature>
<evidence type="ECO:0000313" key="8">
    <source>
        <dbReference type="Proteomes" id="UP000184731"/>
    </source>
</evidence>